<dbReference type="EMBL" id="CAJNOK010053354">
    <property type="protein sequence ID" value="CAF1611776.1"/>
    <property type="molecule type" value="Genomic_DNA"/>
</dbReference>
<protein>
    <submittedName>
        <fullName evidence="3">Uncharacterized protein</fullName>
    </submittedName>
</protein>
<dbReference type="Proteomes" id="UP000677228">
    <property type="component" value="Unassembled WGS sequence"/>
</dbReference>
<comment type="caution">
    <text evidence="3">The sequence shown here is derived from an EMBL/GenBank/DDBJ whole genome shotgun (WGS) entry which is preliminary data.</text>
</comment>
<organism evidence="3 4">
    <name type="scientific">Didymodactylos carnosus</name>
    <dbReference type="NCBI Taxonomy" id="1234261"/>
    <lineage>
        <taxon>Eukaryota</taxon>
        <taxon>Metazoa</taxon>
        <taxon>Spiralia</taxon>
        <taxon>Gnathifera</taxon>
        <taxon>Rotifera</taxon>
        <taxon>Eurotatoria</taxon>
        <taxon>Bdelloidea</taxon>
        <taxon>Philodinida</taxon>
        <taxon>Philodinidae</taxon>
        <taxon>Didymodactylos</taxon>
    </lineage>
</organism>
<feature type="region of interest" description="Disordered" evidence="1">
    <location>
        <begin position="121"/>
        <end position="147"/>
    </location>
</feature>
<feature type="non-terminal residue" evidence="3">
    <location>
        <position position="1"/>
    </location>
</feature>
<dbReference type="Proteomes" id="UP000682733">
    <property type="component" value="Unassembled WGS sequence"/>
</dbReference>
<gene>
    <name evidence="2" type="ORF">OVA965_LOCUS42681</name>
    <name evidence="3" type="ORF">TMI583_LOCUS44664</name>
</gene>
<sequence>TSSMNTLVIVPDNDMEDDSKPDMIEIDINKRDIERSNDRAIIIETQTKEDSSKSIATMPALTPSSPVSISPSVMKQFLYYFRSAAKNQLKKQSQPSLSSDVSSRLRQALVEINKNYNVLSSTNTTAKTEVEDQQSPKSSASTCSSNV</sequence>
<evidence type="ECO:0000313" key="2">
    <source>
        <dbReference type="EMBL" id="CAF1611776.1"/>
    </source>
</evidence>
<feature type="region of interest" description="Disordered" evidence="1">
    <location>
        <begin position="46"/>
        <end position="67"/>
    </location>
</feature>
<evidence type="ECO:0000313" key="3">
    <source>
        <dbReference type="EMBL" id="CAF4425616.1"/>
    </source>
</evidence>
<evidence type="ECO:0000256" key="1">
    <source>
        <dbReference type="SAM" id="MobiDB-lite"/>
    </source>
</evidence>
<name>A0A8S2WBQ0_9BILA</name>
<proteinExistence type="predicted"/>
<accession>A0A8S2WBQ0</accession>
<feature type="non-terminal residue" evidence="3">
    <location>
        <position position="147"/>
    </location>
</feature>
<evidence type="ECO:0000313" key="4">
    <source>
        <dbReference type="Proteomes" id="UP000682733"/>
    </source>
</evidence>
<dbReference type="EMBL" id="CAJOBA010077636">
    <property type="protein sequence ID" value="CAF4425616.1"/>
    <property type="molecule type" value="Genomic_DNA"/>
</dbReference>
<dbReference type="AlphaFoldDB" id="A0A8S2WBQ0"/>
<reference evidence="3" key="1">
    <citation type="submission" date="2021-02" db="EMBL/GenBank/DDBJ databases">
        <authorList>
            <person name="Nowell W R."/>
        </authorList>
    </citation>
    <scope>NUCLEOTIDE SEQUENCE</scope>
</reference>